<reference evidence="5 6" key="1">
    <citation type="submission" date="2019-04" db="EMBL/GenBank/DDBJ databases">
        <title>Genome sequencing of Clostridium botulinum Groups I-IV and Clostridium butyricum.</title>
        <authorList>
            <person name="Brunt J."/>
            <person name="Van Vliet A.H.M."/>
            <person name="Stringer S.C."/>
            <person name="Carter A.T."/>
            <person name="Peck M.W."/>
        </authorList>
    </citation>
    <scope>NUCLEOTIDE SEQUENCE [LARGE SCALE GENOMIC DNA]</scope>
    <source>
        <strain evidence="3 6">1605</strain>
        <strain evidence="4 5">CB-K-33E</strain>
    </source>
</reference>
<dbReference type="PROSITE" id="PS50076">
    <property type="entry name" value="DNAJ_2"/>
    <property type="match status" value="1"/>
</dbReference>
<evidence type="ECO:0000313" key="5">
    <source>
        <dbReference type="Proteomes" id="UP000473681"/>
    </source>
</evidence>
<dbReference type="InterPro" id="IPR036869">
    <property type="entry name" value="J_dom_sf"/>
</dbReference>
<accession>A0A0C2S1I6</accession>
<name>A0A0C2S1I6_CLOBO</name>
<dbReference type="SUPFAM" id="SSF48452">
    <property type="entry name" value="TPR-like"/>
    <property type="match status" value="1"/>
</dbReference>
<dbReference type="Proteomes" id="UP000476820">
    <property type="component" value="Unassembled WGS sequence"/>
</dbReference>
<dbReference type="AlphaFoldDB" id="A0A0C2S1I6"/>
<dbReference type="InterPro" id="IPR001623">
    <property type="entry name" value="DnaJ_domain"/>
</dbReference>
<dbReference type="RefSeq" id="WP_017825480.1">
    <property type="nucleotide sequence ID" value="NZ_JACBBU010000002.1"/>
</dbReference>
<sequence>MDPYKVLGLNEGASKDDIKERYQEIIGSYNESDQNEYNQSILKDVNIAYDVLVNGNLYKEVRSLIEKNNFLEAEAKLNVADDKTSAEWNYLQGFIAVQKGWFETALAYLKTSTEIEPNNIEYLDSLNKLQAKVMEFASNYARKNANNKNTNNNNNMNACGGGGGGGNGGMC</sequence>
<dbReference type="Proteomes" id="UP000473681">
    <property type="component" value="Unassembled WGS sequence"/>
</dbReference>
<evidence type="ECO:0000313" key="4">
    <source>
        <dbReference type="EMBL" id="NFN33674.1"/>
    </source>
</evidence>
<dbReference type="Gene3D" id="1.10.287.110">
    <property type="entry name" value="DnaJ domain"/>
    <property type="match status" value="1"/>
</dbReference>
<organism evidence="3 6">
    <name type="scientific">Clostridium botulinum</name>
    <dbReference type="NCBI Taxonomy" id="1491"/>
    <lineage>
        <taxon>Bacteria</taxon>
        <taxon>Bacillati</taxon>
        <taxon>Bacillota</taxon>
        <taxon>Clostridia</taxon>
        <taxon>Eubacteriales</taxon>
        <taxon>Clostridiaceae</taxon>
        <taxon>Clostridium</taxon>
    </lineage>
</organism>
<dbReference type="EMBL" id="SWOV01000027">
    <property type="protein sequence ID" value="NFF88330.1"/>
    <property type="molecule type" value="Genomic_DNA"/>
</dbReference>
<evidence type="ECO:0000313" key="6">
    <source>
        <dbReference type="Proteomes" id="UP000476820"/>
    </source>
</evidence>
<dbReference type="OrthoDB" id="9779889at2"/>
<dbReference type="SUPFAM" id="SSF46565">
    <property type="entry name" value="Chaperone J-domain"/>
    <property type="match status" value="1"/>
</dbReference>
<comment type="caution">
    <text evidence="3">The sequence shown here is derived from an EMBL/GenBank/DDBJ whole genome shotgun (WGS) entry which is preliminary data.</text>
</comment>
<keyword evidence="1" id="KW-0235">DNA replication</keyword>
<protein>
    <submittedName>
        <fullName evidence="3">J domain-containing protein</fullName>
    </submittedName>
</protein>
<evidence type="ECO:0000259" key="2">
    <source>
        <dbReference type="PROSITE" id="PS50076"/>
    </source>
</evidence>
<evidence type="ECO:0000256" key="1">
    <source>
        <dbReference type="ARBA" id="ARBA00022705"/>
    </source>
</evidence>
<proteinExistence type="predicted"/>
<gene>
    <name evidence="3" type="ORF">FC774_10665</name>
    <name evidence="4" type="ORF">FDB51_00725</name>
</gene>
<evidence type="ECO:0000313" key="3">
    <source>
        <dbReference type="EMBL" id="NFF88330.1"/>
    </source>
</evidence>
<dbReference type="InterPro" id="IPR011990">
    <property type="entry name" value="TPR-like_helical_dom_sf"/>
</dbReference>
<dbReference type="CDD" id="cd06257">
    <property type="entry name" value="DnaJ"/>
    <property type="match status" value="1"/>
</dbReference>
<dbReference type="EMBL" id="SWVK01000001">
    <property type="protein sequence ID" value="NFN33674.1"/>
    <property type="molecule type" value="Genomic_DNA"/>
</dbReference>
<feature type="domain" description="J" evidence="2">
    <location>
        <begin position="2"/>
        <end position="69"/>
    </location>
</feature>
<dbReference type="GO" id="GO:0006260">
    <property type="term" value="P:DNA replication"/>
    <property type="evidence" value="ECO:0007669"/>
    <property type="project" value="UniProtKB-KW"/>
</dbReference>